<gene>
    <name evidence="1" type="primary">WBGene00204295</name>
</gene>
<evidence type="ECO:0000313" key="2">
    <source>
        <dbReference type="Proteomes" id="UP000005239"/>
    </source>
</evidence>
<proteinExistence type="predicted"/>
<evidence type="ECO:0000313" key="1">
    <source>
        <dbReference type="EnsemblMetazoa" id="PPA31430.1"/>
    </source>
</evidence>
<keyword evidence="2" id="KW-1185">Reference proteome</keyword>
<dbReference type="EnsemblMetazoa" id="PPA31430.1">
    <property type="protein sequence ID" value="PPA31430.1"/>
    <property type="gene ID" value="WBGene00204295"/>
</dbReference>
<dbReference type="AlphaFoldDB" id="A0A2A6BYD8"/>
<organism evidence="1 2">
    <name type="scientific">Pristionchus pacificus</name>
    <name type="common">Parasitic nematode worm</name>
    <dbReference type="NCBI Taxonomy" id="54126"/>
    <lineage>
        <taxon>Eukaryota</taxon>
        <taxon>Metazoa</taxon>
        <taxon>Ecdysozoa</taxon>
        <taxon>Nematoda</taxon>
        <taxon>Chromadorea</taxon>
        <taxon>Rhabditida</taxon>
        <taxon>Rhabditina</taxon>
        <taxon>Diplogasteromorpha</taxon>
        <taxon>Diplogasteroidea</taxon>
        <taxon>Neodiplogasteridae</taxon>
        <taxon>Pristionchus</taxon>
    </lineage>
</organism>
<reference evidence="1" key="2">
    <citation type="submission" date="2022-06" db="UniProtKB">
        <authorList>
            <consortium name="EnsemblMetazoa"/>
        </authorList>
    </citation>
    <scope>IDENTIFICATION</scope>
    <source>
        <strain evidence="1">PS312</strain>
    </source>
</reference>
<dbReference type="Proteomes" id="UP000005239">
    <property type="component" value="Unassembled WGS sequence"/>
</dbReference>
<accession>A0A2A6BYD8</accession>
<sequence length="68" mass="7693">MNNFTLNAATHECKSSCANSSCSMYSAQQSNGNPRQEVHQKRETWPAIRKSSLSSNIDVHPRVFKHML</sequence>
<accession>A0A8R1YN03</accession>
<reference evidence="2" key="1">
    <citation type="journal article" date="2008" name="Nat. Genet.">
        <title>The Pristionchus pacificus genome provides a unique perspective on nematode lifestyle and parasitism.</title>
        <authorList>
            <person name="Dieterich C."/>
            <person name="Clifton S.W."/>
            <person name="Schuster L.N."/>
            <person name="Chinwalla A."/>
            <person name="Delehaunty K."/>
            <person name="Dinkelacker I."/>
            <person name="Fulton L."/>
            <person name="Fulton R."/>
            <person name="Godfrey J."/>
            <person name="Minx P."/>
            <person name="Mitreva M."/>
            <person name="Roeseler W."/>
            <person name="Tian H."/>
            <person name="Witte H."/>
            <person name="Yang S.P."/>
            <person name="Wilson R.K."/>
            <person name="Sommer R.J."/>
        </authorList>
    </citation>
    <scope>NUCLEOTIDE SEQUENCE [LARGE SCALE GENOMIC DNA]</scope>
    <source>
        <strain evidence="2">PS312</strain>
    </source>
</reference>
<name>A0A2A6BYD8_PRIPA</name>
<protein>
    <submittedName>
        <fullName evidence="1">Uncharacterized protein</fullName>
    </submittedName>
</protein>